<dbReference type="RefSeq" id="WP_027843264.1">
    <property type="nucleotide sequence ID" value="NZ_LMTZ01000126.1"/>
</dbReference>
<name>A0A0V7ZIJ0_9CYAN</name>
<reference evidence="3 4" key="1">
    <citation type="journal article" date="2015" name="Genome Announc.">
        <title>Draft Genome of the Euendolithic (true boring) Cyanobacterium Mastigocoleus testarum strain BC008.</title>
        <authorList>
            <person name="Guida B.S."/>
            <person name="Garcia-Pichel F."/>
        </authorList>
    </citation>
    <scope>NUCLEOTIDE SEQUENCE [LARGE SCALE GENOMIC DNA]</scope>
    <source>
        <strain evidence="3 4">BC008</strain>
    </source>
</reference>
<proteinExistence type="predicted"/>
<evidence type="ECO:0000313" key="3">
    <source>
        <dbReference type="EMBL" id="KST64220.1"/>
    </source>
</evidence>
<feature type="region of interest" description="Disordered" evidence="1">
    <location>
        <begin position="53"/>
        <end position="72"/>
    </location>
</feature>
<dbReference type="AlphaFoldDB" id="A0A0V7ZIJ0"/>
<evidence type="ECO:0000256" key="1">
    <source>
        <dbReference type="SAM" id="MobiDB-lite"/>
    </source>
</evidence>
<evidence type="ECO:0000313" key="2">
    <source>
        <dbReference type="EMBL" id="KST63885.1"/>
    </source>
</evidence>
<feature type="compositionally biased region" description="Pro residues" evidence="1">
    <location>
        <begin position="58"/>
        <end position="72"/>
    </location>
</feature>
<organism evidence="3 4">
    <name type="scientific">Mastigocoleus testarum BC008</name>
    <dbReference type="NCBI Taxonomy" id="371196"/>
    <lineage>
        <taxon>Bacteria</taxon>
        <taxon>Bacillati</taxon>
        <taxon>Cyanobacteriota</taxon>
        <taxon>Cyanophyceae</taxon>
        <taxon>Nostocales</taxon>
        <taxon>Hapalosiphonaceae</taxon>
        <taxon>Mastigocoleus</taxon>
    </lineage>
</organism>
<dbReference type="EMBL" id="LMTZ01000130">
    <property type="protein sequence ID" value="KST63885.1"/>
    <property type="molecule type" value="Genomic_DNA"/>
</dbReference>
<comment type="caution">
    <text evidence="3">The sequence shown here is derived from an EMBL/GenBank/DDBJ whole genome shotgun (WGS) entry which is preliminary data.</text>
</comment>
<accession>A0A0V7ZIJ0</accession>
<keyword evidence="4" id="KW-1185">Reference proteome</keyword>
<protein>
    <submittedName>
        <fullName evidence="3">Uncharacterized protein</fullName>
    </submittedName>
</protein>
<sequence>MQEFPQDGFADFFSENLTDDEIQNINGGSLVFLGDDERMVGWTDMILPGEFGPVVLSPVPPGTKPGDPYPKS</sequence>
<evidence type="ECO:0000313" key="4">
    <source>
        <dbReference type="Proteomes" id="UP000053372"/>
    </source>
</evidence>
<dbReference type="Proteomes" id="UP000053372">
    <property type="component" value="Unassembled WGS sequence"/>
</dbReference>
<dbReference type="EMBL" id="LMTZ01000126">
    <property type="protein sequence ID" value="KST64220.1"/>
    <property type="molecule type" value="Genomic_DNA"/>
</dbReference>
<gene>
    <name evidence="2" type="ORF">BC008_15640</name>
    <name evidence="3" type="ORF">BC008_16415</name>
</gene>